<accession>A0AC34F780</accession>
<reference evidence="2" key="1">
    <citation type="submission" date="2022-11" db="UniProtKB">
        <authorList>
            <consortium name="WormBaseParasite"/>
        </authorList>
    </citation>
    <scope>IDENTIFICATION</scope>
</reference>
<sequence>MFIKEVVSTPISFDKKTCVSVNTKFGFTLVPKLLCSDLYQFHFEDIIGKFEIIKIASDSSFSKELPYDKVHKTFTCSKDSVTQIFISANVEMKKVHYVQVSYHLFISPTDMKMLDIYDYYHRIIVLSGYEKPKFNLYIKKIAEGKIEIEIENPFDVRINGISGNHFFHVTDKWAFDSQIQFIFDPSSFKEESHEAEKVESRPESETGNPLQSNYRSASRNLIETLFDLNLIN</sequence>
<proteinExistence type="predicted"/>
<dbReference type="WBParaSite" id="ES5_v2.g12672.t1">
    <property type="protein sequence ID" value="ES5_v2.g12672.t1"/>
    <property type="gene ID" value="ES5_v2.g12672"/>
</dbReference>
<dbReference type="Proteomes" id="UP000887579">
    <property type="component" value="Unplaced"/>
</dbReference>
<organism evidence="1 2">
    <name type="scientific">Panagrolaimus sp. ES5</name>
    <dbReference type="NCBI Taxonomy" id="591445"/>
    <lineage>
        <taxon>Eukaryota</taxon>
        <taxon>Metazoa</taxon>
        <taxon>Ecdysozoa</taxon>
        <taxon>Nematoda</taxon>
        <taxon>Chromadorea</taxon>
        <taxon>Rhabditida</taxon>
        <taxon>Tylenchina</taxon>
        <taxon>Panagrolaimomorpha</taxon>
        <taxon>Panagrolaimoidea</taxon>
        <taxon>Panagrolaimidae</taxon>
        <taxon>Panagrolaimus</taxon>
    </lineage>
</organism>
<protein>
    <submittedName>
        <fullName evidence="2">Uncharacterized protein</fullName>
    </submittedName>
</protein>
<evidence type="ECO:0000313" key="2">
    <source>
        <dbReference type="WBParaSite" id="ES5_v2.g12672.t1"/>
    </source>
</evidence>
<evidence type="ECO:0000313" key="1">
    <source>
        <dbReference type="Proteomes" id="UP000887579"/>
    </source>
</evidence>
<name>A0AC34F780_9BILA</name>